<sequence length="150" mass="17099">MTWLFVTMLIIMSLVKLVLTCLPSGVVEWISAKFEVHSKLSGENADVTISGKRLEGQAKKEVIQHFNEAIFMEKYYIYPGDEHLYLHPKDSGPPFVIDTKKGKKDVRLWIFTYDDRVDVVKQYKKKVVAYCLQSDILQKRAAGEPSSVSG</sequence>
<dbReference type="InterPro" id="IPR019723">
    <property type="entry name" value="Uncharacterised_YfmQ"/>
</dbReference>
<reference evidence="2 4" key="3">
    <citation type="submission" date="2023-03" db="EMBL/GenBank/DDBJ databases">
        <title>Agriculturally important microbes genome sequencing.</title>
        <authorList>
            <person name="Dunlap C."/>
        </authorList>
    </citation>
    <scope>NUCLEOTIDE SEQUENCE [LARGE SCALE GENOMIC DNA]</scope>
    <source>
        <strain evidence="2 4">CBP-3203</strain>
    </source>
</reference>
<dbReference type="AlphaFoldDB" id="A0A0T6BQC4"/>
<reference evidence="1 3" key="1">
    <citation type="journal article" date="2015" name="Int. J. Syst. Evol. Microbiol.">
        <title>Bacillus glycinifermentans sp. nov., isolated from fermented soybean paste.</title>
        <authorList>
            <person name="Kim S.J."/>
            <person name="Dunlap C.A."/>
            <person name="Kwon S.W."/>
            <person name="Rooney A.P."/>
        </authorList>
    </citation>
    <scope>NUCLEOTIDE SEQUENCE [LARGE SCALE GENOMIC DNA]</scope>
    <source>
        <strain evidence="1 3">GO-13</strain>
    </source>
</reference>
<evidence type="ECO:0000313" key="3">
    <source>
        <dbReference type="Proteomes" id="UP000036168"/>
    </source>
</evidence>
<comment type="caution">
    <text evidence="1">The sequence shown here is derived from an EMBL/GenBank/DDBJ whole genome shotgun (WGS) entry which is preliminary data.</text>
</comment>
<gene>
    <name evidence="1" type="ORF">AB447_218015</name>
    <name evidence="2" type="ORF">P8828_15185</name>
</gene>
<accession>A0A0T6BQC4</accession>
<dbReference type="OrthoDB" id="2718899at2"/>
<organism evidence="1 3">
    <name type="scientific">Bacillus glycinifermentans</name>
    <dbReference type="NCBI Taxonomy" id="1664069"/>
    <lineage>
        <taxon>Bacteria</taxon>
        <taxon>Bacillati</taxon>
        <taxon>Bacillota</taxon>
        <taxon>Bacilli</taxon>
        <taxon>Bacillales</taxon>
        <taxon>Bacillaceae</taxon>
        <taxon>Bacillus</taxon>
    </lineage>
</organism>
<dbReference type="Proteomes" id="UP001341297">
    <property type="component" value="Unassembled WGS sequence"/>
</dbReference>
<dbReference type="Pfam" id="PF10787">
    <property type="entry name" value="YfmQ"/>
    <property type="match status" value="1"/>
</dbReference>
<evidence type="ECO:0000313" key="2">
    <source>
        <dbReference type="EMBL" id="MEC0486149.1"/>
    </source>
</evidence>
<evidence type="ECO:0000313" key="4">
    <source>
        <dbReference type="Proteomes" id="UP001341297"/>
    </source>
</evidence>
<evidence type="ECO:0000313" key="1">
    <source>
        <dbReference type="EMBL" id="KRT93690.1"/>
    </source>
</evidence>
<dbReference type="EMBL" id="JARRTL010000014">
    <property type="protein sequence ID" value="MEC0486149.1"/>
    <property type="molecule type" value="Genomic_DNA"/>
</dbReference>
<dbReference type="Proteomes" id="UP000036168">
    <property type="component" value="Unassembled WGS sequence"/>
</dbReference>
<protein>
    <submittedName>
        <fullName evidence="2">YfmQ family protein</fullName>
    </submittedName>
</protein>
<dbReference type="RefSeq" id="WP_048354823.1">
    <property type="nucleotide sequence ID" value="NZ_CP023481.1"/>
</dbReference>
<dbReference type="EMBL" id="LECW02000020">
    <property type="protein sequence ID" value="KRT93690.1"/>
    <property type="molecule type" value="Genomic_DNA"/>
</dbReference>
<keyword evidence="4" id="KW-1185">Reference proteome</keyword>
<name>A0A0T6BQC4_9BACI</name>
<proteinExistence type="predicted"/>
<reference evidence="1" key="2">
    <citation type="submission" date="2015-10" db="EMBL/GenBank/DDBJ databases">
        <authorList>
            <person name="Gilbert D.G."/>
        </authorList>
    </citation>
    <scope>NUCLEOTIDE SEQUENCE</scope>
    <source>
        <strain evidence="1">GO-13</strain>
    </source>
</reference>